<reference evidence="2 3" key="1">
    <citation type="journal article" date="2016" name="Int. J. Syst. Evol. Microbiol.">
        <title>Chitinibacter fontanus sp. nov., isolated from a spring.</title>
        <authorList>
            <person name="Sheu S.Y."/>
            <person name="Li Y.S."/>
            <person name="Young C.C."/>
            <person name="Chen W.M."/>
        </authorList>
    </citation>
    <scope>NUCLEOTIDE SEQUENCE [LARGE SCALE GENOMIC DNA]</scope>
    <source>
        <strain evidence="2 3">STM-7</strain>
    </source>
</reference>
<dbReference type="KEGG" id="cfon:HZU75_02245"/>
<accession>A0A7D5V817</accession>
<dbReference type="GO" id="GO:0009269">
    <property type="term" value="P:response to desiccation"/>
    <property type="evidence" value="ECO:0007669"/>
    <property type="project" value="InterPro"/>
</dbReference>
<feature type="domain" description="Water stress and hypersensitive response" evidence="1">
    <location>
        <begin position="31"/>
        <end position="148"/>
    </location>
</feature>
<dbReference type="SUPFAM" id="SSF117070">
    <property type="entry name" value="LEA14-like"/>
    <property type="match status" value="1"/>
</dbReference>
<dbReference type="EMBL" id="CP058952">
    <property type="protein sequence ID" value="QLI80451.1"/>
    <property type="molecule type" value="Genomic_DNA"/>
</dbReference>
<organism evidence="2 3">
    <name type="scientific">Chitinibacter fontanus</name>
    <dbReference type="NCBI Taxonomy" id="1737446"/>
    <lineage>
        <taxon>Bacteria</taxon>
        <taxon>Pseudomonadati</taxon>
        <taxon>Pseudomonadota</taxon>
        <taxon>Betaproteobacteria</taxon>
        <taxon>Neisseriales</taxon>
        <taxon>Chitinibacteraceae</taxon>
        <taxon>Chitinibacter</taxon>
    </lineage>
</organism>
<gene>
    <name evidence="2" type="ORF">HZU75_02245</name>
</gene>
<dbReference type="Gene3D" id="2.60.40.1820">
    <property type="match status" value="1"/>
</dbReference>
<dbReference type="Pfam" id="PF03168">
    <property type="entry name" value="LEA_2"/>
    <property type="match status" value="1"/>
</dbReference>
<dbReference type="InterPro" id="IPR004864">
    <property type="entry name" value="LEA_2"/>
</dbReference>
<dbReference type="AlphaFoldDB" id="A0A7D5V817"/>
<evidence type="ECO:0000313" key="2">
    <source>
        <dbReference type="EMBL" id="QLI80451.1"/>
    </source>
</evidence>
<proteinExistence type="predicted"/>
<dbReference type="InterPro" id="IPR013990">
    <property type="entry name" value="WHy-dom"/>
</dbReference>
<dbReference type="Proteomes" id="UP000510822">
    <property type="component" value="Chromosome"/>
</dbReference>
<dbReference type="PROSITE" id="PS51257">
    <property type="entry name" value="PROKAR_LIPOPROTEIN"/>
    <property type="match status" value="1"/>
</dbReference>
<dbReference type="RefSeq" id="WP_180307591.1">
    <property type="nucleotide sequence ID" value="NZ_CP058952.1"/>
</dbReference>
<protein>
    <submittedName>
        <fullName evidence="2">LEA type 2 family protein</fullName>
    </submittedName>
</protein>
<keyword evidence="3" id="KW-1185">Reference proteome</keyword>
<dbReference type="SMART" id="SM00769">
    <property type="entry name" value="WHy"/>
    <property type="match status" value="1"/>
</dbReference>
<name>A0A7D5V817_9NEIS</name>
<evidence type="ECO:0000313" key="3">
    <source>
        <dbReference type="Proteomes" id="UP000510822"/>
    </source>
</evidence>
<evidence type="ECO:0000259" key="1">
    <source>
        <dbReference type="SMART" id="SM00769"/>
    </source>
</evidence>
<sequence length="161" mass="17703">MRMIRYIALLVTAAVLIACNAIPNHFEKPQVSLASISLAKFGLLEQQFVLNLRVTNPNDYEIPVNGLHVNVDINNQPFAQGVSNEKVTLPRLGEKMVKMNVTTNLNQVLKQLKALQSGDMKLAYKIYGKVYAPLVPAGLAFERKGELEGLGDLSGKIADKL</sequence>